<dbReference type="Pfam" id="PF01656">
    <property type="entry name" value="CbiA"/>
    <property type="match status" value="1"/>
</dbReference>
<evidence type="ECO:0000259" key="1">
    <source>
        <dbReference type="Pfam" id="PF01656"/>
    </source>
</evidence>
<dbReference type="EMBL" id="JARJFB010000193">
    <property type="protein sequence ID" value="MEA0971616.1"/>
    <property type="molecule type" value="Genomic_DNA"/>
</dbReference>
<reference evidence="2 3" key="1">
    <citation type="submission" date="2023-03" db="EMBL/GenBank/DDBJ databases">
        <title>Host association and intracellularity evolved multiple times independently in the Rickettsiales.</title>
        <authorList>
            <person name="Castelli M."/>
            <person name="Nardi T."/>
            <person name="Gammuto L."/>
            <person name="Bellinzona G."/>
            <person name="Sabaneyeva E."/>
            <person name="Potekhin A."/>
            <person name="Serra V."/>
            <person name="Petroni G."/>
            <person name="Sassera D."/>
        </authorList>
    </citation>
    <scope>NUCLEOTIDE SEQUENCE [LARGE SCALE GENOMIC DNA]</scope>
    <source>
        <strain evidence="2 3">Sr 2-6</strain>
    </source>
</reference>
<dbReference type="InterPro" id="IPR002586">
    <property type="entry name" value="CobQ/CobB/MinD/ParA_Nub-bd_dom"/>
</dbReference>
<evidence type="ECO:0000313" key="2">
    <source>
        <dbReference type="EMBL" id="MEA0971616.1"/>
    </source>
</evidence>
<comment type="caution">
    <text evidence="2">The sequence shown here is derived from an EMBL/GenBank/DDBJ whole genome shotgun (WGS) entry which is preliminary data.</text>
</comment>
<accession>A0ABU5NEM7</accession>
<evidence type="ECO:0000313" key="3">
    <source>
        <dbReference type="Proteomes" id="UP001291687"/>
    </source>
</evidence>
<dbReference type="Proteomes" id="UP001291687">
    <property type="component" value="Unassembled WGS sequence"/>
</dbReference>
<feature type="domain" description="CobQ/CobB/MinD/ParA nucleotide binding" evidence="1">
    <location>
        <begin position="8"/>
        <end position="158"/>
    </location>
</feature>
<sequence length="199" mass="22263">MKEIRLVSIWNPKGGQGKSMLAINLAAASVELGLKPLLICQDQQGTSMLYFKAGNLPFEVMDTIPITRPNADIIFFDHQASEWSVPNNHTLVMPLKPARDQYATYIDAYKRAEALGKQIITIVTDGQEHRASEKETTEYLRGKGAFVIPSSGVFSRAASQYLTVFDAKMNKAYKVRERRVEISKILGAILIESNKENKE</sequence>
<dbReference type="RefSeq" id="WP_322777531.1">
    <property type="nucleotide sequence ID" value="NZ_JARJFB010000193.1"/>
</dbReference>
<dbReference type="SUPFAM" id="SSF52540">
    <property type="entry name" value="P-loop containing nucleoside triphosphate hydrolases"/>
    <property type="match status" value="1"/>
</dbReference>
<proteinExistence type="predicted"/>
<protein>
    <submittedName>
        <fullName evidence="2">ParA-like domain protein</fullName>
    </submittedName>
</protein>
<gene>
    <name evidence="2" type="ORF">Megvenef_01600</name>
</gene>
<keyword evidence="3" id="KW-1185">Reference proteome</keyword>
<dbReference type="InterPro" id="IPR027417">
    <property type="entry name" value="P-loop_NTPase"/>
</dbReference>
<dbReference type="Gene3D" id="3.40.50.300">
    <property type="entry name" value="P-loop containing nucleotide triphosphate hydrolases"/>
    <property type="match status" value="1"/>
</dbReference>
<organism evidence="2 3">
    <name type="scientific">Candidatus Megaera venefica</name>
    <dbReference type="NCBI Taxonomy" id="2055910"/>
    <lineage>
        <taxon>Bacteria</taxon>
        <taxon>Pseudomonadati</taxon>
        <taxon>Pseudomonadota</taxon>
        <taxon>Alphaproteobacteria</taxon>
        <taxon>Rickettsiales</taxon>
        <taxon>Rickettsiaceae</taxon>
        <taxon>Candidatus Megaera</taxon>
    </lineage>
</organism>
<name>A0ABU5NEM7_9RICK</name>